<reference evidence="2 3" key="1">
    <citation type="submission" date="2019-01" db="EMBL/GenBank/DDBJ databases">
        <title>Nuclear Genome Assembly of the Microalgal Biofuel strain Nannochloropsis salina CCMP1776.</title>
        <authorList>
            <person name="Hovde B."/>
        </authorList>
    </citation>
    <scope>NUCLEOTIDE SEQUENCE [LARGE SCALE GENOMIC DNA]</scope>
    <source>
        <strain evidence="2 3">CCMP1776</strain>
    </source>
</reference>
<dbReference type="OrthoDB" id="10425562at2759"/>
<feature type="compositionally biased region" description="Basic and acidic residues" evidence="1">
    <location>
        <begin position="221"/>
        <end position="232"/>
    </location>
</feature>
<feature type="compositionally biased region" description="Basic and acidic residues" evidence="1">
    <location>
        <begin position="173"/>
        <end position="187"/>
    </location>
</feature>
<dbReference type="Proteomes" id="UP000355283">
    <property type="component" value="Unassembled WGS sequence"/>
</dbReference>
<sequence length="605" mass="67586">MMVGVSTVANNGGCSAFGLQTTFLVPAPASRASSTPQHATRSPTEEEARSDPLECWNLDVVPDKTLLAAAREEALKKDADWYQAVIGGNEGREQDHSLRAVRPATDEIVVEESTGNDTLEVPQALKPLVDLGYSQEEATELPEDIASIIVESGIRRPESKLPKEWLSSDTDIEPDKDAAYGEEHDTWAEEALEDEETQRRERDDEESSGWAGAPGKRPGKATKEVRSVRSAESRNVPTSPSSIAGGGVQGRRREGKYKKRTWESAGGSESGAGRERVGHEYRVGFGRRSQREERDDDREFEDFDPTFAEQEPGLLPLLLDLVAERVRGSRLLRPLLRESKFKYLLSQEADLRLMVTGPWAAELLQDEIRWRLGLFRDYLKVEEKGGRGAGSRGGRTGRGWEGEEEEEKEEDWLSEDEDEDYAYDRARQTWRRTGRGASRGGGRGSGDASLPSLRYPEETRPGGWRWSGESNEDGVLEANWRALDTQEEREEKAEGVNRYTGSSVPPPPYPPSSSPSLNRQRRRQRRSEVRAGVGVDRRFMGQQEEEATNDRSGAWVWQNPGSAGGPGEGGRRDGGRGRREREAGEGVDWDGFRWPWEMPDNEDVE</sequence>
<feature type="region of interest" description="Disordered" evidence="1">
    <location>
        <begin position="159"/>
        <end position="278"/>
    </location>
</feature>
<keyword evidence="3" id="KW-1185">Reference proteome</keyword>
<feature type="region of interest" description="Disordered" evidence="1">
    <location>
        <begin position="432"/>
        <end position="605"/>
    </location>
</feature>
<gene>
    <name evidence="2" type="ORF">NSK_003832</name>
</gene>
<dbReference type="EMBL" id="SDOX01000017">
    <property type="protein sequence ID" value="TFJ84800.1"/>
    <property type="molecule type" value="Genomic_DNA"/>
</dbReference>
<name>A0A4D9D0B0_9STRA</name>
<feature type="compositionally biased region" description="Gly residues" evidence="1">
    <location>
        <begin position="387"/>
        <end position="399"/>
    </location>
</feature>
<feature type="region of interest" description="Disordered" evidence="1">
    <location>
        <begin position="384"/>
        <end position="417"/>
    </location>
</feature>
<feature type="compositionally biased region" description="Polar residues" evidence="1">
    <location>
        <begin position="31"/>
        <end position="42"/>
    </location>
</feature>
<evidence type="ECO:0000313" key="2">
    <source>
        <dbReference type="EMBL" id="TFJ84800.1"/>
    </source>
</evidence>
<evidence type="ECO:0000313" key="3">
    <source>
        <dbReference type="Proteomes" id="UP000355283"/>
    </source>
</evidence>
<comment type="caution">
    <text evidence="2">The sequence shown here is derived from an EMBL/GenBank/DDBJ whole genome shotgun (WGS) entry which is preliminary data.</text>
</comment>
<feature type="region of interest" description="Disordered" evidence="1">
    <location>
        <begin position="28"/>
        <end position="51"/>
    </location>
</feature>
<organism evidence="2 3">
    <name type="scientific">Nannochloropsis salina CCMP1776</name>
    <dbReference type="NCBI Taxonomy" id="1027361"/>
    <lineage>
        <taxon>Eukaryota</taxon>
        <taxon>Sar</taxon>
        <taxon>Stramenopiles</taxon>
        <taxon>Ochrophyta</taxon>
        <taxon>Eustigmatophyceae</taxon>
        <taxon>Eustigmatales</taxon>
        <taxon>Monodopsidaceae</taxon>
        <taxon>Microchloropsis</taxon>
        <taxon>Microchloropsis salina</taxon>
    </lineage>
</organism>
<proteinExistence type="predicted"/>
<feature type="compositionally biased region" description="Basic and acidic residues" evidence="1">
    <location>
        <begin position="569"/>
        <end position="584"/>
    </location>
</feature>
<evidence type="ECO:0000256" key="1">
    <source>
        <dbReference type="SAM" id="MobiDB-lite"/>
    </source>
</evidence>
<dbReference type="AlphaFoldDB" id="A0A4D9D0B0"/>
<protein>
    <submittedName>
        <fullName evidence="2">Uncharacterized protein</fullName>
    </submittedName>
</protein>
<feature type="compositionally biased region" description="Pro residues" evidence="1">
    <location>
        <begin position="504"/>
        <end position="513"/>
    </location>
</feature>
<feature type="compositionally biased region" description="Acidic residues" evidence="1">
    <location>
        <begin position="402"/>
        <end position="417"/>
    </location>
</feature>
<accession>A0A4D9D0B0</accession>
<feature type="compositionally biased region" description="Basic and acidic residues" evidence="1">
    <location>
        <begin position="484"/>
        <end position="495"/>
    </location>
</feature>
<feature type="compositionally biased region" description="Polar residues" evidence="1">
    <location>
        <begin position="233"/>
        <end position="242"/>
    </location>
</feature>